<gene>
    <name evidence="1" type="ORF">F2Q69_00022768</name>
</gene>
<evidence type="ECO:0000313" key="2">
    <source>
        <dbReference type="Proteomes" id="UP000712600"/>
    </source>
</evidence>
<protein>
    <submittedName>
        <fullName evidence="1">Uncharacterized protein</fullName>
    </submittedName>
</protein>
<proteinExistence type="predicted"/>
<sequence>MSIPLLVLQWPATLEEPQSEEISAIEEDDVGVKIGYDEINVGKDVRESFFFIKNEVGKERKKISSASSSKQKNSIIETWIQLGPGPKTDSARLLAELYQSSSANSRAGSTKTLLRLVLVTPLPKLHRTHSCFVSIGGIVGTLRFKNRGNSSFFEGHLD</sequence>
<dbReference type="EMBL" id="QGKX02001290">
    <property type="protein sequence ID" value="KAF3541328.1"/>
    <property type="molecule type" value="Genomic_DNA"/>
</dbReference>
<organism evidence="1 2">
    <name type="scientific">Brassica cretica</name>
    <name type="common">Mustard</name>
    <dbReference type="NCBI Taxonomy" id="69181"/>
    <lineage>
        <taxon>Eukaryota</taxon>
        <taxon>Viridiplantae</taxon>
        <taxon>Streptophyta</taxon>
        <taxon>Embryophyta</taxon>
        <taxon>Tracheophyta</taxon>
        <taxon>Spermatophyta</taxon>
        <taxon>Magnoliopsida</taxon>
        <taxon>eudicotyledons</taxon>
        <taxon>Gunneridae</taxon>
        <taxon>Pentapetalae</taxon>
        <taxon>rosids</taxon>
        <taxon>malvids</taxon>
        <taxon>Brassicales</taxon>
        <taxon>Brassicaceae</taxon>
        <taxon>Brassiceae</taxon>
        <taxon>Brassica</taxon>
    </lineage>
</organism>
<name>A0A8S9QRL1_BRACR</name>
<reference evidence="1" key="1">
    <citation type="submission" date="2019-12" db="EMBL/GenBank/DDBJ databases">
        <title>Genome sequencing and annotation of Brassica cretica.</title>
        <authorList>
            <person name="Studholme D.J."/>
            <person name="Sarris P."/>
        </authorList>
    </citation>
    <scope>NUCLEOTIDE SEQUENCE</scope>
    <source>
        <strain evidence="1">PFS-109/04</strain>
        <tissue evidence="1">Leaf</tissue>
    </source>
</reference>
<evidence type="ECO:0000313" key="1">
    <source>
        <dbReference type="EMBL" id="KAF3541328.1"/>
    </source>
</evidence>
<dbReference type="Proteomes" id="UP000712600">
    <property type="component" value="Unassembled WGS sequence"/>
</dbReference>
<dbReference type="AlphaFoldDB" id="A0A8S9QRL1"/>
<accession>A0A8S9QRL1</accession>
<comment type="caution">
    <text evidence="1">The sequence shown here is derived from an EMBL/GenBank/DDBJ whole genome shotgun (WGS) entry which is preliminary data.</text>
</comment>